<reference evidence="15 16" key="1">
    <citation type="submission" date="2019-02" db="EMBL/GenBank/DDBJ databases">
        <title>Deep-cultivation of Planctomycetes and their phenomic and genomic characterization uncovers novel biology.</title>
        <authorList>
            <person name="Wiegand S."/>
            <person name="Jogler M."/>
            <person name="Boedeker C."/>
            <person name="Pinto D."/>
            <person name="Vollmers J."/>
            <person name="Rivas-Marin E."/>
            <person name="Kohn T."/>
            <person name="Peeters S.H."/>
            <person name="Heuer A."/>
            <person name="Rast P."/>
            <person name="Oberbeckmann S."/>
            <person name="Bunk B."/>
            <person name="Jeske O."/>
            <person name="Meyerdierks A."/>
            <person name="Storesund J.E."/>
            <person name="Kallscheuer N."/>
            <person name="Luecker S."/>
            <person name="Lage O.M."/>
            <person name="Pohl T."/>
            <person name="Merkel B.J."/>
            <person name="Hornburger P."/>
            <person name="Mueller R.-W."/>
            <person name="Bruemmer F."/>
            <person name="Labrenz M."/>
            <person name="Spormann A.M."/>
            <person name="Op Den Camp H."/>
            <person name="Overmann J."/>
            <person name="Amann R."/>
            <person name="Jetten M.S.M."/>
            <person name="Mascher T."/>
            <person name="Medema M.H."/>
            <person name="Devos D.P."/>
            <person name="Kaster A.-K."/>
            <person name="Ovreas L."/>
            <person name="Rohde M."/>
            <person name="Galperin M.Y."/>
            <person name="Jogler C."/>
        </authorList>
    </citation>
    <scope>NUCLEOTIDE SEQUENCE [LARGE SCALE GENOMIC DNA]</scope>
    <source>
        <strain evidence="15 16">Pla100</strain>
    </source>
</reference>
<dbReference type="CDD" id="cd01347">
    <property type="entry name" value="ligand_gated_channel"/>
    <property type="match status" value="1"/>
</dbReference>
<dbReference type="Gene3D" id="2.170.130.10">
    <property type="entry name" value="TonB-dependent receptor, plug domain"/>
    <property type="match status" value="1"/>
</dbReference>
<feature type="domain" description="TonB-dependent receptor-like beta-barrel" evidence="13">
    <location>
        <begin position="329"/>
        <end position="817"/>
    </location>
</feature>
<accession>A0A5C6AIP7</accession>
<evidence type="ECO:0000256" key="3">
    <source>
        <dbReference type="ARBA" id="ARBA00022452"/>
    </source>
</evidence>
<dbReference type="PANTHER" id="PTHR30069">
    <property type="entry name" value="TONB-DEPENDENT OUTER MEMBRANE RECEPTOR"/>
    <property type="match status" value="1"/>
</dbReference>
<evidence type="ECO:0000256" key="4">
    <source>
        <dbReference type="ARBA" id="ARBA00022692"/>
    </source>
</evidence>
<feature type="domain" description="TonB-dependent receptor plug" evidence="14">
    <location>
        <begin position="190"/>
        <end position="294"/>
    </location>
</feature>
<comment type="caution">
    <text evidence="15">The sequence shown here is derived from an EMBL/GenBank/DDBJ whole genome shotgun (WGS) entry which is preliminary data.</text>
</comment>
<dbReference type="InterPro" id="IPR039426">
    <property type="entry name" value="TonB-dep_rcpt-like"/>
</dbReference>
<keyword evidence="4 10" id="KW-0812">Transmembrane</keyword>
<feature type="compositionally biased region" description="Basic and acidic residues" evidence="12">
    <location>
        <begin position="73"/>
        <end position="88"/>
    </location>
</feature>
<dbReference type="SUPFAM" id="SSF56935">
    <property type="entry name" value="Porins"/>
    <property type="match status" value="1"/>
</dbReference>
<evidence type="ECO:0000256" key="11">
    <source>
        <dbReference type="RuleBase" id="RU003357"/>
    </source>
</evidence>
<dbReference type="PROSITE" id="PS52016">
    <property type="entry name" value="TONB_DEPENDENT_REC_3"/>
    <property type="match status" value="1"/>
</dbReference>
<dbReference type="GO" id="GO:0015344">
    <property type="term" value="F:siderophore uptake transmembrane transporter activity"/>
    <property type="evidence" value="ECO:0007669"/>
    <property type="project" value="TreeGrafter"/>
</dbReference>
<keyword evidence="9 10" id="KW-0998">Cell outer membrane</keyword>
<dbReference type="GO" id="GO:0009279">
    <property type="term" value="C:cell outer membrane"/>
    <property type="evidence" value="ECO:0007669"/>
    <property type="project" value="UniProtKB-SubCell"/>
</dbReference>
<dbReference type="Pfam" id="PF07715">
    <property type="entry name" value="Plug"/>
    <property type="match status" value="1"/>
</dbReference>
<dbReference type="GO" id="GO:0044718">
    <property type="term" value="P:siderophore transmembrane transport"/>
    <property type="evidence" value="ECO:0007669"/>
    <property type="project" value="TreeGrafter"/>
</dbReference>
<name>A0A5C6AIP7_9BACT</name>
<keyword evidence="2 10" id="KW-0813">Transport</keyword>
<evidence type="ECO:0000256" key="8">
    <source>
        <dbReference type="ARBA" id="ARBA00023170"/>
    </source>
</evidence>
<dbReference type="InterPro" id="IPR037066">
    <property type="entry name" value="Plug_dom_sf"/>
</dbReference>
<gene>
    <name evidence="15" type="primary">hxuC</name>
    <name evidence="15" type="ORF">Pla100_22190</name>
</gene>
<dbReference type="AlphaFoldDB" id="A0A5C6AIP7"/>
<feature type="compositionally biased region" description="Polar residues" evidence="12">
    <location>
        <begin position="98"/>
        <end position="121"/>
    </location>
</feature>
<evidence type="ECO:0000256" key="5">
    <source>
        <dbReference type="ARBA" id="ARBA00022729"/>
    </source>
</evidence>
<evidence type="ECO:0000313" key="16">
    <source>
        <dbReference type="Proteomes" id="UP000316213"/>
    </source>
</evidence>
<sequence>MLRKRRNKTILWPSSVAIARDTFVRSRFDLGKTVRKTSLLALVLLPVLDGGAWADESTMSGRPSISLASMLQDDDRPTLPEIEVRPPETNDSDADSAPSEQAGQSTPSLLSPGQSVPSENIVSPLGEPSLEGTSGRLPPGGNTASSNSDNSNSPFSESFESLSEQVFGGTMSDITGLNSALRSETTLFESPRLGTIIDRDELDRRQASTVYRALQNEVGVMLQQTGNGQLSPFIRGLTGQQILILVDGIRMNTSILRPGPNQYAATIDPGSIQRIEVIRGAESALWGSDAIGGVINFVTRSADPLRGDHLSPNFSQIYSTAEASSYTRTGFGGWYGATGVTGGVSYLDVGNIDRGGDLGRQPGTDYNQYAGDLKLQRMLGDDHLLTVAMQHFEQYDLKRSDRFLPFVLGPASDGSVPTQRPTVFDPQQRDLLYGRLEGLLPDDVFFADLYSITLSGMRTKEASIVDRYASNNPGAVPTRREIGEFDDWGWGTTMSFVKDMSDFGKLTYGSDFYSESIDAQRSRIDNPTLPGANPVATDPQYPDDSEADRVGVYTSWYVPLTERLDATTSVRYENINISGTPDFDTLGPTFFKRSYQDWIASIGLSYELTDDLRLIGGYYEGFRAPTIDDLTANKTFLQNNQSTPLIGNLDVGPEHSQTYEVGFKFNYDRLRLQVTEFWTEFDSYINRETIGGELFLTNQQASINGTELTGEYLLGRNVALYGNFFYTYGTITTNDDPISRIPPAQGILGLRWNEPSNHGYVDVFAWMVDRADRYNSSNLGDVRFLPGGTPGYATLNVRTGRAFGDANQHSVSLSLENFTDKYYRVLGSGVDGPGFNAIFGYQYSL</sequence>
<dbReference type="InterPro" id="IPR036942">
    <property type="entry name" value="Beta-barrel_TonB_sf"/>
</dbReference>
<keyword evidence="3 10" id="KW-1134">Transmembrane beta strand</keyword>
<keyword evidence="7 10" id="KW-0472">Membrane</keyword>
<protein>
    <submittedName>
        <fullName evidence="15">Heme/hemopexin utilization protein C</fullName>
    </submittedName>
</protein>
<dbReference type="OrthoDB" id="101167at2"/>
<dbReference type="PANTHER" id="PTHR30069:SF29">
    <property type="entry name" value="HEMOGLOBIN AND HEMOGLOBIN-HAPTOGLOBIN-BINDING PROTEIN 1-RELATED"/>
    <property type="match status" value="1"/>
</dbReference>
<evidence type="ECO:0000256" key="7">
    <source>
        <dbReference type="ARBA" id="ARBA00023136"/>
    </source>
</evidence>
<organism evidence="15 16">
    <name type="scientific">Neorhodopirellula pilleata</name>
    <dbReference type="NCBI Taxonomy" id="2714738"/>
    <lineage>
        <taxon>Bacteria</taxon>
        <taxon>Pseudomonadati</taxon>
        <taxon>Planctomycetota</taxon>
        <taxon>Planctomycetia</taxon>
        <taxon>Pirellulales</taxon>
        <taxon>Pirellulaceae</taxon>
        <taxon>Neorhodopirellula</taxon>
    </lineage>
</organism>
<comment type="similarity">
    <text evidence="10 11">Belongs to the TonB-dependent receptor family.</text>
</comment>
<evidence type="ECO:0000256" key="12">
    <source>
        <dbReference type="SAM" id="MobiDB-lite"/>
    </source>
</evidence>
<dbReference type="Pfam" id="PF00593">
    <property type="entry name" value="TonB_dep_Rec_b-barrel"/>
    <property type="match status" value="1"/>
</dbReference>
<evidence type="ECO:0000256" key="2">
    <source>
        <dbReference type="ARBA" id="ARBA00022448"/>
    </source>
</evidence>
<dbReference type="Proteomes" id="UP000316213">
    <property type="component" value="Unassembled WGS sequence"/>
</dbReference>
<evidence type="ECO:0000256" key="9">
    <source>
        <dbReference type="ARBA" id="ARBA00023237"/>
    </source>
</evidence>
<proteinExistence type="inferred from homology"/>
<feature type="compositionally biased region" description="Low complexity" evidence="12">
    <location>
        <begin position="145"/>
        <end position="162"/>
    </location>
</feature>
<evidence type="ECO:0000259" key="13">
    <source>
        <dbReference type="Pfam" id="PF00593"/>
    </source>
</evidence>
<comment type="subcellular location">
    <subcellularLocation>
        <location evidence="1 10">Cell outer membrane</location>
        <topology evidence="1 10">Multi-pass membrane protein</topology>
    </subcellularLocation>
</comment>
<evidence type="ECO:0000256" key="10">
    <source>
        <dbReference type="PROSITE-ProRule" id="PRU01360"/>
    </source>
</evidence>
<evidence type="ECO:0000256" key="6">
    <source>
        <dbReference type="ARBA" id="ARBA00023077"/>
    </source>
</evidence>
<keyword evidence="16" id="KW-1185">Reference proteome</keyword>
<evidence type="ECO:0000256" key="1">
    <source>
        <dbReference type="ARBA" id="ARBA00004571"/>
    </source>
</evidence>
<dbReference type="InterPro" id="IPR012910">
    <property type="entry name" value="Plug_dom"/>
</dbReference>
<dbReference type="EMBL" id="SJPM01000003">
    <property type="protein sequence ID" value="TWT99045.1"/>
    <property type="molecule type" value="Genomic_DNA"/>
</dbReference>
<evidence type="ECO:0000313" key="15">
    <source>
        <dbReference type="EMBL" id="TWT99045.1"/>
    </source>
</evidence>
<keyword evidence="5" id="KW-0732">Signal</keyword>
<keyword evidence="6 11" id="KW-0798">TonB box</keyword>
<keyword evidence="8" id="KW-0675">Receptor</keyword>
<feature type="region of interest" description="Disordered" evidence="12">
    <location>
        <begin position="523"/>
        <end position="544"/>
    </location>
</feature>
<dbReference type="Gene3D" id="2.40.170.20">
    <property type="entry name" value="TonB-dependent receptor, beta-barrel domain"/>
    <property type="match status" value="1"/>
</dbReference>
<feature type="region of interest" description="Disordered" evidence="12">
    <location>
        <begin position="69"/>
        <end position="162"/>
    </location>
</feature>
<evidence type="ECO:0000259" key="14">
    <source>
        <dbReference type="Pfam" id="PF07715"/>
    </source>
</evidence>
<dbReference type="InterPro" id="IPR000531">
    <property type="entry name" value="Beta-barrel_TonB"/>
</dbReference>